<feature type="transmembrane region" description="Helical" evidence="17">
    <location>
        <begin position="117"/>
        <end position="135"/>
    </location>
</feature>
<evidence type="ECO:0000256" key="2">
    <source>
        <dbReference type="ARBA" id="ARBA00022676"/>
    </source>
</evidence>
<evidence type="ECO:0000256" key="11">
    <source>
        <dbReference type="ARBA" id="ARBA00038053"/>
    </source>
</evidence>
<evidence type="ECO:0000256" key="5">
    <source>
        <dbReference type="ARBA" id="ARBA00022960"/>
    </source>
</evidence>
<evidence type="ECO:0000256" key="3">
    <source>
        <dbReference type="ARBA" id="ARBA00022679"/>
    </source>
</evidence>
<comment type="catalytic activity">
    <reaction evidence="15">
        <text>[GlcNAc-(1-&gt;4)-Mur2Ac(oyl-L-Ala-gamma-D-Glu-L-Lys-D-Ala-D-Ala)](n)-di-trans,octa-cis-undecaprenyl diphosphate + beta-D-GlcNAc-(1-&gt;4)-Mur2Ac(oyl-L-Ala-gamma-D-Glu-L-Lys-D-Ala-D-Ala)-di-trans,octa-cis-undecaprenyl diphosphate = [GlcNAc-(1-&gt;4)-Mur2Ac(oyl-L-Ala-gamma-D-Glu-L-Lys-D-Ala-D-Ala)](n+1)-di-trans,octa-cis-undecaprenyl diphosphate + di-trans,octa-cis-undecaprenyl diphosphate + H(+)</text>
        <dbReference type="Rhea" id="RHEA:23708"/>
        <dbReference type="Rhea" id="RHEA-COMP:9602"/>
        <dbReference type="Rhea" id="RHEA-COMP:9603"/>
        <dbReference type="ChEBI" id="CHEBI:15378"/>
        <dbReference type="ChEBI" id="CHEBI:58405"/>
        <dbReference type="ChEBI" id="CHEBI:60033"/>
        <dbReference type="ChEBI" id="CHEBI:78435"/>
        <dbReference type="EC" id="2.4.99.28"/>
    </reaction>
</comment>
<evidence type="ECO:0000256" key="9">
    <source>
        <dbReference type="ARBA" id="ARBA00032370"/>
    </source>
</evidence>
<evidence type="ECO:0000256" key="1">
    <source>
        <dbReference type="ARBA" id="ARBA00004141"/>
    </source>
</evidence>
<comment type="similarity">
    <text evidence="11">Belongs to the SEDS family. FtsW subfamily.</text>
</comment>
<comment type="function">
    <text evidence="16">Peptidoglycan polymerase that is essential for cell division.</text>
</comment>
<evidence type="ECO:0000256" key="10">
    <source>
        <dbReference type="ARBA" id="ARBA00033270"/>
    </source>
</evidence>
<evidence type="ECO:0000256" key="12">
    <source>
        <dbReference type="ARBA" id="ARBA00041185"/>
    </source>
</evidence>
<keyword evidence="7 17" id="KW-1133">Transmembrane helix</keyword>
<keyword evidence="4 17" id="KW-0812">Transmembrane</keyword>
<keyword evidence="19" id="KW-1185">Reference proteome</keyword>
<feature type="transmembrane region" description="Helical" evidence="17">
    <location>
        <begin position="147"/>
        <end position="167"/>
    </location>
</feature>
<proteinExistence type="inferred from homology"/>
<feature type="transmembrane region" description="Helical" evidence="17">
    <location>
        <begin position="77"/>
        <end position="97"/>
    </location>
</feature>
<protein>
    <recommendedName>
        <fullName evidence="12">Probable peptidoglycan glycosyltransferase FtsW</fullName>
        <ecNumber evidence="14">2.4.99.28</ecNumber>
    </recommendedName>
    <alternativeName>
        <fullName evidence="13">Cell division protein FtsW</fullName>
    </alternativeName>
    <alternativeName>
        <fullName evidence="10">Cell wall polymerase</fullName>
    </alternativeName>
    <alternativeName>
        <fullName evidence="9">Peptidoglycan polymerase</fullName>
    </alternativeName>
</protein>
<evidence type="ECO:0000256" key="8">
    <source>
        <dbReference type="ARBA" id="ARBA00023136"/>
    </source>
</evidence>
<gene>
    <name evidence="18" type="ORF">ACFQ4L_07245</name>
</gene>
<dbReference type="PANTHER" id="PTHR30474">
    <property type="entry name" value="CELL CYCLE PROTEIN"/>
    <property type="match status" value="1"/>
</dbReference>
<reference evidence="19" key="1">
    <citation type="journal article" date="2019" name="Int. J. Syst. Evol. Microbiol.">
        <title>The Global Catalogue of Microorganisms (GCM) 10K type strain sequencing project: providing services to taxonomists for standard genome sequencing and annotation.</title>
        <authorList>
            <consortium name="The Broad Institute Genomics Platform"/>
            <consortium name="The Broad Institute Genome Sequencing Center for Infectious Disease"/>
            <person name="Wu L."/>
            <person name="Ma J."/>
        </authorList>
    </citation>
    <scope>NUCLEOTIDE SEQUENCE [LARGE SCALE GENOMIC DNA]</scope>
    <source>
        <strain evidence="19">CCM 8951</strain>
    </source>
</reference>
<dbReference type="PROSITE" id="PS00428">
    <property type="entry name" value="FTSW_RODA_SPOVE"/>
    <property type="match status" value="1"/>
</dbReference>
<feature type="transmembrane region" description="Helical" evidence="17">
    <location>
        <begin position="296"/>
        <end position="317"/>
    </location>
</feature>
<evidence type="ECO:0000256" key="4">
    <source>
        <dbReference type="ARBA" id="ARBA00022692"/>
    </source>
</evidence>
<feature type="transmembrane region" description="Helical" evidence="17">
    <location>
        <begin position="12"/>
        <end position="31"/>
    </location>
</feature>
<evidence type="ECO:0000256" key="7">
    <source>
        <dbReference type="ARBA" id="ARBA00022989"/>
    </source>
</evidence>
<organism evidence="18 19">
    <name type="scientific">Lapidilactobacillus mulanensis</name>
    <dbReference type="NCBI Taxonomy" id="2485999"/>
    <lineage>
        <taxon>Bacteria</taxon>
        <taxon>Bacillati</taxon>
        <taxon>Bacillota</taxon>
        <taxon>Bacilli</taxon>
        <taxon>Lactobacillales</taxon>
        <taxon>Lactobacillaceae</taxon>
        <taxon>Lapidilactobacillus</taxon>
    </lineage>
</organism>
<evidence type="ECO:0000256" key="16">
    <source>
        <dbReference type="ARBA" id="ARBA00049966"/>
    </source>
</evidence>
<sequence length="398" mass="43751">MKKKLQRLDYWILIPYVVLVLIGIVMVYSASSGELLAYKQSPLSYAIRQAVFAGIGLLLVAFFYLTKINLWYSRRFVIFMLVFTLALLLLLQGLRIFKPSVAQNGAVGWINLGFFNVQPVEIAKLALVLYFAFIFGRKEMRLRKNSYIQTLWPPIVVAFVFMFLTLLQPDTGGAAILGFIAAVMVFASGIPWIVSLGVGGVLLAGLGLAVTFLGHLSSSSIVLKVLGLHLYQFDRIRSFMHPFRLEQHGGAQLVNSYYAINNGGWFGAGLGNSIQKKGYLPEPYTDFILSITAEELGIIGASIILILIGLLIVRSFLIGMRSNNTYHMLICYGIGAMLFVQTLFNVGGLLGVLPITGVTLPFISYGGSSMLILSICIGLVLNISANEKKLRETEAAKN</sequence>
<keyword evidence="2" id="KW-0328">Glycosyltransferase</keyword>
<keyword evidence="8 17" id="KW-0472">Membrane</keyword>
<dbReference type="InterPro" id="IPR001182">
    <property type="entry name" value="FtsW/RodA"/>
</dbReference>
<accession>A0ABW4DP70</accession>
<comment type="subcellular location">
    <subcellularLocation>
        <location evidence="1">Membrane</location>
        <topology evidence="1">Multi-pass membrane protein</topology>
    </subcellularLocation>
</comment>
<evidence type="ECO:0000256" key="13">
    <source>
        <dbReference type="ARBA" id="ARBA00041418"/>
    </source>
</evidence>
<dbReference type="InterPro" id="IPR018365">
    <property type="entry name" value="Cell_cycle_FtsW-rel_CS"/>
</dbReference>
<dbReference type="EMBL" id="JBHTOF010000086">
    <property type="protein sequence ID" value="MFD1465854.1"/>
    <property type="molecule type" value="Genomic_DNA"/>
</dbReference>
<evidence type="ECO:0000313" key="19">
    <source>
        <dbReference type="Proteomes" id="UP001597244"/>
    </source>
</evidence>
<evidence type="ECO:0000256" key="6">
    <source>
        <dbReference type="ARBA" id="ARBA00022984"/>
    </source>
</evidence>
<evidence type="ECO:0000256" key="15">
    <source>
        <dbReference type="ARBA" id="ARBA00049902"/>
    </source>
</evidence>
<keyword evidence="5" id="KW-0133">Cell shape</keyword>
<name>A0ABW4DP70_9LACO</name>
<feature type="transmembrane region" description="Helical" evidence="17">
    <location>
        <begin position="43"/>
        <end position="65"/>
    </location>
</feature>
<keyword evidence="3" id="KW-0808">Transferase</keyword>
<dbReference type="EC" id="2.4.99.28" evidence="14"/>
<dbReference type="Proteomes" id="UP001597244">
    <property type="component" value="Unassembled WGS sequence"/>
</dbReference>
<feature type="transmembrane region" description="Helical" evidence="17">
    <location>
        <begin position="201"/>
        <end position="223"/>
    </location>
</feature>
<keyword evidence="6" id="KW-0573">Peptidoglycan synthesis</keyword>
<evidence type="ECO:0000313" key="18">
    <source>
        <dbReference type="EMBL" id="MFD1465854.1"/>
    </source>
</evidence>
<dbReference type="Pfam" id="PF01098">
    <property type="entry name" value="FTSW_RODA_SPOVE"/>
    <property type="match status" value="1"/>
</dbReference>
<dbReference type="PANTHER" id="PTHR30474:SF2">
    <property type="entry name" value="PEPTIDOGLYCAN GLYCOSYLTRANSFERASE FTSW-RELATED"/>
    <property type="match status" value="1"/>
</dbReference>
<feature type="transmembrane region" description="Helical" evidence="17">
    <location>
        <begin position="329"/>
        <end position="356"/>
    </location>
</feature>
<feature type="transmembrane region" description="Helical" evidence="17">
    <location>
        <begin position="173"/>
        <end position="194"/>
    </location>
</feature>
<evidence type="ECO:0000256" key="17">
    <source>
        <dbReference type="SAM" id="Phobius"/>
    </source>
</evidence>
<dbReference type="RefSeq" id="WP_125578619.1">
    <property type="nucleotide sequence ID" value="NZ_JBHTOF010000086.1"/>
</dbReference>
<evidence type="ECO:0000256" key="14">
    <source>
        <dbReference type="ARBA" id="ARBA00044770"/>
    </source>
</evidence>
<comment type="caution">
    <text evidence="18">The sequence shown here is derived from an EMBL/GenBank/DDBJ whole genome shotgun (WGS) entry which is preliminary data.</text>
</comment>
<feature type="transmembrane region" description="Helical" evidence="17">
    <location>
        <begin position="362"/>
        <end position="381"/>
    </location>
</feature>